<dbReference type="EMBL" id="CACTIH010009307">
    <property type="protein sequence ID" value="CAA3029410.1"/>
    <property type="molecule type" value="Genomic_DNA"/>
</dbReference>
<keyword evidence="2" id="KW-0675">Receptor</keyword>
<keyword evidence="2" id="KW-0418">Kinase</keyword>
<dbReference type="Proteomes" id="UP000594638">
    <property type="component" value="Unassembled WGS sequence"/>
</dbReference>
<evidence type="ECO:0000259" key="1">
    <source>
        <dbReference type="Pfam" id="PF07714"/>
    </source>
</evidence>
<dbReference type="InterPro" id="IPR001245">
    <property type="entry name" value="Ser-Thr/Tyr_kinase_cat_dom"/>
</dbReference>
<accession>A0A8S0VCC4</accession>
<name>A0A8S0VCC4_OLEEU</name>
<organism evidence="2 3">
    <name type="scientific">Olea europaea subsp. europaea</name>
    <dbReference type="NCBI Taxonomy" id="158383"/>
    <lineage>
        <taxon>Eukaryota</taxon>
        <taxon>Viridiplantae</taxon>
        <taxon>Streptophyta</taxon>
        <taxon>Embryophyta</taxon>
        <taxon>Tracheophyta</taxon>
        <taxon>Spermatophyta</taxon>
        <taxon>Magnoliopsida</taxon>
        <taxon>eudicotyledons</taxon>
        <taxon>Gunneridae</taxon>
        <taxon>Pentapetalae</taxon>
        <taxon>asterids</taxon>
        <taxon>lamiids</taxon>
        <taxon>Lamiales</taxon>
        <taxon>Oleaceae</taxon>
        <taxon>Oleeae</taxon>
        <taxon>Olea</taxon>
    </lineage>
</organism>
<keyword evidence="2" id="KW-0808">Transferase</keyword>
<dbReference type="Gramene" id="OE9A087643T1">
    <property type="protein sequence ID" value="OE9A087643C1"/>
    <property type="gene ID" value="OE9A087643"/>
</dbReference>
<feature type="domain" description="Serine-threonine/tyrosine-protein kinase catalytic" evidence="1">
    <location>
        <begin position="33"/>
        <end position="85"/>
    </location>
</feature>
<dbReference type="GO" id="GO:0004672">
    <property type="term" value="F:protein kinase activity"/>
    <property type="evidence" value="ECO:0007669"/>
    <property type="project" value="InterPro"/>
</dbReference>
<evidence type="ECO:0000313" key="3">
    <source>
        <dbReference type="Proteomes" id="UP000594638"/>
    </source>
</evidence>
<proteinExistence type="predicted"/>
<dbReference type="PANTHER" id="PTHR48010">
    <property type="entry name" value="OS05G0588300 PROTEIN"/>
    <property type="match status" value="1"/>
</dbReference>
<dbReference type="Pfam" id="PF07714">
    <property type="entry name" value="PK_Tyr_Ser-Thr"/>
    <property type="match status" value="1"/>
</dbReference>
<comment type="caution">
    <text evidence="2">The sequence shown here is derived from an EMBL/GenBank/DDBJ whole genome shotgun (WGS) entry which is preliminary data.</text>
</comment>
<reference evidence="2 3" key="1">
    <citation type="submission" date="2019-12" db="EMBL/GenBank/DDBJ databases">
        <authorList>
            <person name="Alioto T."/>
            <person name="Alioto T."/>
            <person name="Gomez Garrido J."/>
        </authorList>
    </citation>
    <scope>NUCLEOTIDE SEQUENCE [LARGE SCALE GENOMIC DNA]</scope>
</reference>
<dbReference type="InterPro" id="IPR011009">
    <property type="entry name" value="Kinase-like_dom_sf"/>
</dbReference>
<gene>
    <name evidence="2" type="ORF">OLEA9_A087643</name>
</gene>
<keyword evidence="3" id="KW-1185">Reference proteome</keyword>
<dbReference type="OrthoDB" id="4062651at2759"/>
<dbReference type="Gene3D" id="1.10.510.10">
    <property type="entry name" value="Transferase(Phosphotransferase) domain 1"/>
    <property type="match status" value="1"/>
</dbReference>
<dbReference type="AlphaFoldDB" id="A0A8S0VCC4"/>
<sequence>MSKIVKMLEDVRLMNTGFWVGNTNGSYAPAVYTICWYLSLEVTQTKKVSQPSDVYSFEVVLLELLSRKLSMHCAEDGEVIQLIRSVESVICNDRSHWTTRVFDTELLRYPSTEEAMVFMFQMALARVEVVPSDRPKMPPSSEDVRGY</sequence>
<dbReference type="SUPFAM" id="SSF56112">
    <property type="entry name" value="Protein kinase-like (PK-like)"/>
    <property type="match status" value="1"/>
</dbReference>
<dbReference type="PANTHER" id="PTHR48010:SF6">
    <property type="entry name" value="OS01G0223600 PROTEIN"/>
    <property type="match status" value="1"/>
</dbReference>
<protein>
    <submittedName>
        <fullName evidence="2">Probable inactive receptor kinase At4g23740</fullName>
    </submittedName>
</protein>
<dbReference type="InterPro" id="IPR050994">
    <property type="entry name" value="At_inactive_RLKs"/>
</dbReference>
<evidence type="ECO:0000313" key="2">
    <source>
        <dbReference type="EMBL" id="CAA3029410.1"/>
    </source>
</evidence>